<comment type="caution">
    <text evidence="2">The sequence shown here is derived from an EMBL/GenBank/DDBJ whole genome shotgun (WGS) entry which is preliminary data.</text>
</comment>
<accession>A0AAQ4FPN3</accession>
<gene>
    <name evidence="2" type="ORF">V5799_021530</name>
</gene>
<dbReference type="AlphaFoldDB" id="A0AAQ4FPN3"/>
<feature type="transmembrane region" description="Helical" evidence="1">
    <location>
        <begin position="42"/>
        <end position="62"/>
    </location>
</feature>
<evidence type="ECO:0000256" key="1">
    <source>
        <dbReference type="SAM" id="Phobius"/>
    </source>
</evidence>
<sequence>MVGTAYTCILASECSYITGRTKRIVDQEFKSRQRESPMTSTVFLLFMFPMSVLTAVIFWVYIYRFYLQQVDKQMDRDYNLALKEIFLKEREQLGDVTIELTLTFGTRFFICVLQISGVSSWIFDKVLMGNLRSMSPFWCQLVLLATTAVLAEVDTSFGFGDRVVPDMLSLADELRQHELYLALPVVVQAQYVLLIPYTRLSLIFIHQYTDVEYTELVYSSSTLMLTFTTGLLMHNLDAAAAMQQICTRTTGTLCGKKKNPSFCRAFK</sequence>
<keyword evidence="1" id="KW-0472">Membrane</keyword>
<dbReference type="EMBL" id="JARKHS020000560">
    <property type="protein sequence ID" value="KAK8788693.1"/>
    <property type="molecule type" value="Genomic_DNA"/>
</dbReference>
<proteinExistence type="predicted"/>
<reference evidence="2 3" key="1">
    <citation type="journal article" date="2023" name="Arcadia Sci">
        <title>De novo assembly of a long-read Amblyomma americanum tick genome.</title>
        <authorList>
            <person name="Chou S."/>
            <person name="Poskanzer K.E."/>
            <person name="Rollins M."/>
            <person name="Thuy-Boun P.S."/>
        </authorList>
    </citation>
    <scope>NUCLEOTIDE SEQUENCE [LARGE SCALE GENOMIC DNA]</scope>
    <source>
        <strain evidence="2">F_SG_1</strain>
        <tissue evidence="2">Salivary glands</tissue>
    </source>
</reference>
<keyword evidence="1" id="KW-1133">Transmembrane helix</keyword>
<evidence type="ECO:0000313" key="3">
    <source>
        <dbReference type="Proteomes" id="UP001321473"/>
    </source>
</evidence>
<keyword evidence="3" id="KW-1185">Reference proteome</keyword>
<evidence type="ECO:0000313" key="2">
    <source>
        <dbReference type="EMBL" id="KAK8788693.1"/>
    </source>
</evidence>
<organism evidence="2 3">
    <name type="scientific">Amblyomma americanum</name>
    <name type="common">Lone star tick</name>
    <dbReference type="NCBI Taxonomy" id="6943"/>
    <lineage>
        <taxon>Eukaryota</taxon>
        <taxon>Metazoa</taxon>
        <taxon>Ecdysozoa</taxon>
        <taxon>Arthropoda</taxon>
        <taxon>Chelicerata</taxon>
        <taxon>Arachnida</taxon>
        <taxon>Acari</taxon>
        <taxon>Parasitiformes</taxon>
        <taxon>Ixodida</taxon>
        <taxon>Ixodoidea</taxon>
        <taxon>Ixodidae</taxon>
        <taxon>Amblyomminae</taxon>
        <taxon>Amblyomma</taxon>
    </lineage>
</organism>
<dbReference type="Proteomes" id="UP001321473">
    <property type="component" value="Unassembled WGS sequence"/>
</dbReference>
<keyword evidence="1" id="KW-0812">Transmembrane</keyword>
<protein>
    <submittedName>
        <fullName evidence="2">Uncharacterized protein</fullName>
    </submittedName>
</protein>
<name>A0AAQ4FPN3_AMBAM</name>